<evidence type="ECO:0000313" key="1">
    <source>
        <dbReference type="EMBL" id="KZV48292.1"/>
    </source>
</evidence>
<sequence>SFDAVTHERFLMMTAVFGGVSVNWGRLLFKIFKDMVTPETRQARGYAVHICILLKNIPDLELGDSEEFPPLKILTAKTIGRYISINDKIAVDNVEGLAGKSRVKKTPVKRAVSKNRPAVAIEEQVVKKKRTLKGRAAPSKAKLELVSVALDVEPIQTIDPTSVDDVDTIIESVLAESAQLDTYVGSPVAKEIEMETVLADPVITKSDDILVEVDESPTATTTKDIDLATVTDVGQFSSDEELLSIDDLLKRIPGNMMLPSVLAAERTKIKFGLGISIPGVAVGDLYKASLPKIVLTDKGKAPLVEAGVVKGHPAQYFSDLRASMSRIITNQSKESRRLDDSHNEVLDKIKQLEKTILDSFYQQNQVSLGLIKGIRQEARNDTDALSLGLKAVRTQTAILSTDQADARKEAKEQKAIIADMDERLDTVRSELLDFHAQAQENYNNLSSQLGELVAYIMLE</sequence>
<keyword evidence="2" id="KW-1185">Reference proteome</keyword>
<reference evidence="1 2" key="1">
    <citation type="journal article" date="2015" name="Proc. Natl. Acad. Sci. U.S.A.">
        <title>The resurrection genome of Boea hygrometrica: A blueprint for survival of dehydration.</title>
        <authorList>
            <person name="Xiao L."/>
            <person name="Yang G."/>
            <person name="Zhang L."/>
            <person name="Yang X."/>
            <person name="Zhao S."/>
            <person name="Ji Z."/>
            <person name="Zhou Q."/>
            <person name="Hu M."/>
            <person name="Wang Y."/>
            <person name="Chen M."/>
            <person name="Xu Y."/>
            <person name="Jin H."/>
            <person name="Xiao X."/>
            <person name="Hu G."/>
            <person name="Bao F."/>
            <person name="Hu Y."/>
            <person name="Wan P."/>
            <person name="Li L."/>
            <person name="Deng X."/>
            <person name="Kuang T."/>
            <person name="Xiang C."/>
            <person name="Zhu J.K."/>
            <person name="Oliver M.J."/>
            <person name="He Y."/>
        </authorList>
    </citation>
    <scope>NUCLEOTIDE SEQUENCE [LARGE SCALE GENOMIC DNA]</scope>
    <source>
        <strain evidence="2">cv. XS01</strain>
    </source>
</reference>
<protein>
    <submittedName>
        <fullName evidence="1">Uncharacterized protein</fullName>
    </submittedName>
</protein>
<dbReference type="EMBL" id="KQ993955">
    <property type="protein sequence ID" value="KZV48292.1"/>
    <property type="molecule type" value="Genomic_DNA"/>
</dbReference>
<dbReference type="Proteomes" id="UP000250235">
    <property type="component" value="Unassembled WGS sequence"/>
</dbReference>
<name>A0A2Z7CMI3_9LAMI</name>
<organism evidence="1 2">
    <name type="scientific">Dorcoceras hygrometricum</name>
    <dbReference type="NCBI Taxonomy" id="472368"/>
    <lineage>
        <taxon>Eukaryota</taxon>
        <taxon>Viridiplantae</taxon>
        <taxon>Streptophyta</taxon>
        <taxon>Embryophyta</taxon>
        <taxon>Tracheophyta</taxon>
        <taxon>Spermatophyta</taxon>
        <taxon>Magnoliopsida</taxon>
        <taxon>eudicotyledons</taxon>
        <taxon>Gunneridae</taxon>
        <taxon>Pentapetalae</taxon>
        <taxon>asterids</taxon>
        <taxon>lamiids</taxon>
        <taxon>Lamiales</taxon>
        <taxon>Gesneriaceae</taxon>
        <taxon>Didymocarpoideae</taxon>
        <taxon>Trichosporeae</taxon>
        <taxon>Loxocarpinae</taxon>
        <taxon>Dorcoceras</taxon>
    </lineage>
</organism>
<gene>
    <name evidence="1" type="ORF">F511_28242</name>
</gene>
<proteinExistence type="predicted"/>
<feature type="non-terminal residue" evidence="1">
    <location>
        <position position="1"/>
    </location>
</feature>
<dbReference type="AlphaFoldDB" id="A0A2Z7CMI3"/>
<accession>A0A2Z7CMI3</accession>
<evidence type="ECO:0000313" key="2">
    <source>
        <dbReference type="Proteomes" id="UP000250235"/>
    </source>
</evidence>